<dbReference type="KEGG" id="tpol:Mal48_45350"/>
<gene>
    <name evidence="2" type="ORF">Mal48_45350</name>
</gene>
<keyword evidence="1" id="KW-0472">Membrane</keyword>
<organism evidence="2 3">
    <name type="scientific">Thalassoglobus polymorphus</name>
    <dbReference type="NCBI Taxonomy" id="2527994"/>
    <lineage>
        <taxon>Bacteria</taxon>
        <taxon>Pseudomonadati</taxon>
        <taxon>Planctomycetota</taxon>
        <taxon>Planctomycetia</taxon>
        <taxon>Planctomycetales</taxon>
        <taxon>Planctomycetaceae</taxon>
        <taxon>Thalassoglobus</taxon>
    </lineage>
</organism>
<proteinExistence type="predicted"/>
<feature type="transmembrane region" description="Helical" evidence="1">
    <location>
        <begin position="6"/>
        <end position="33"/>
    </location>
</feature>
<dbReference type="Proteomes" id="UP000315724">
    <property type="component" value="Chromosome"/>
</dbReference>
<dbReference type="EMBL" id="CP036267">
    <property type="protein sequence ID" value="QDT35259.1"/>
    <property type="molecule type" value="Genomic_DNA"/>
</dbReference>
<protein>
    <submittedName>
        <fullName evidence="2">Uncharacterized protein</fullName>
    </submittedName>
</protein>
<keyword evidence="1" id="KW-0812">Transmembrane</keyword>
<dbReference type="AlphaFoldDB" id="A0A517QUD4"/>
<sequence length="167" mass="19794">MPRGKSLIWIILLSPIFVGVVVLFSPVICFLMFKDWRERRKFYMANPANLFFVCTSRHQWEPFILNNVLPALPPKVQTHWVPDRQHKKRSIIDRLCPNGITKPYLVHFHKRGYEMVSLHEEFLGLKQHAQTDREIQRQVNIFLLSAVEQIESQMQSNRLPADRRMTT</sequence>
<name>A0A517QUD4_9PLAN</name>
<evidence type="ECO:0000313" key="2">
    <source>
        <dbReference type="EMBL" id="QDT35259.1"/>
    </source>
</evidence>
<dbReference type="RefSeq" id="WP_145204528.1">
    <property type="nucleotide sequence ID" value="NZ_CP036267.1"/>
</dbReference>
<reference evidence="2 3" key="1">
    <citation type="submission" date="2019-02" db="EMBL/GenBank/DDBJ databases">
        <title>Deep-cultivation of Planctomycetes and their phenomic and genomic characterization uncovers novel biology.</title>
        <authorList>
            <person name="Wiegand S."/>
            <person name="Jogler M."/>
            <person name="Boedeker C."/>
            <person name="Pinto D."/>
            <person name="Vollmers J."/>
            <person name="Rivas-Marin E."/>
            <person name="Kohn T."/>
            <person name="Peeters S.H."/>
            <person name="Heuer A."/>
            <person name="Rast P."/>
            <person name="Oberbeckmann S."/>
            <person name="Bunk B."/>
            <person name="Jeske O."/>
            <person name="Meyerdierks A."/>
            <person name="Storesund J.E."/>
            <person name="Kallscheuer N."/>
            <person name="Luecker S."/>
            <person name="Lage O.M."/>
            <person name="Pohl T."/>
            <person name="Merkel B.J."/>
            <person name="Hornburger P."/>
            <person name="Mueller R.-W."/>
            <person name="Bruemmer F."/>
            <person name="Labrenz M."/>
            <person name="Spormann A.M."/>
            <person name="Op den Camp H."/>
            <person name="Overmann J."/>
            <person name="Amann R."/>
            <person name="Jetten M.S.M."/>
            <person name="Mascher T."/>
            <person name="Medema M.H."/>
            <person name="Devos D.P."/>
            <person name="Kaster A.-K."/>
            <person name="Ovreas L."/>
            <person name="Rohde M."/>
            <person name="Galperin M.Y."/>
            <person name="Jogler C."/>
        </authorList>
    </citation>
    <scope>NUCLEOTIDE SEQUENCE [LARGE SCALE GENOMIC DNA]</scope>
    <source>
        <strain evidence="2 3">Mal48</strain>
    </source>
</reference>
<evidence type="ECO:0000313" key="3">
    <source>
        <dbReference type="Proteomes" id="UP000315724"/>
    </source>
</evidence>
<accession>A0A517QUD4</accession>
<keyword evidence="1" id="KW-1133">Transmembrane helix</keyword>
<keyword evidence="3" id="KW-1185">Reference proteome</keyword>
<evidence type="ECO:0000256" key="1">
    <source>
        <dbReference type="SAM" id="Phobius"/>
    </source>
</evidence>